<evidence type="ECO:0000256" key="4">
    <source>
        <dbReference type="ARBA" id="ARBA00011218"/>
    </source>
</evidence>
<evidence type="ECO:0000313" key="16">
    <source>
        <dbReference type="Proteomes" id="UP001268683"/>
    </source>
</evidence>
<evidence type="ECO:0000256" key="5">
    <source>
        <dbReference type="ARBA" id="ARBA00011944"/>
    </source>
</evidence>
<dbReference type="AlphaFoldDB" id="A0AA52HAZ9"/>
<dbReference type="KEGG" id="tmk:QGN29_02610"/>
<dbReference type="EC" id="2.4.2.19" evidence="5"/>
<name>A0AA52HAZ9_9PROT</name>
<dbReference type="PIRSF" id="PIRSF006250">
    <property type="entry name" value="NadC_ModD"/>
    <property type="match status" value="1"/>
</dbReference>
<dbReference type="InterPro" id="IPR022412">
    <property type="entry name" value="Quinolinate_PRibosylTrfase_N"/>
</dbReference>
<dbReference type="FunFam" id="3.20.20.70:FF:000030">
    <property type="entry name" value="Nicotinate-nucleotide pyrophosphorylase, carboxylating"/>
    <property type="match status" value="1"/>
</dbReference>
<organism evidence="15 16">
    <name type="scientific">Temperatibacter marinus</name>
    <dbReference type="NCBI Taxonomy" id="1456591"/>
    <lineage>
        <taxon>Bacteria</taxon>
        <taxon>Pseudomonadati</taxon>
        <taxon>Pseudomonadota</taxon>
        <taxon>Alphaproteobacteria</taxon>
        <taxon>Kordiimonadales</taxon>
        <taxon>Temperatibacteraceae</taxon>
        <taxon>Temperatibacter</taxon>
    </lineage>
</organism>
<dbReference type="SUPFAM" id="SSF51690">
    <property type="entry name" value="Nicotinate/Quinolinate PRTase C-terminal domain-like"/>
    <property type="match status" value="1"/>
</dbReference>
<keyword evidence="8 12" id="KW-0808">Transferase</keyword>
<comment type="function">
    <text evidence="1">Involved in the catabolism of quinolinic acid (QA).</text>
</comment>
<dbReference type="GO" id="GO:0009435">
    <property type="term" value="P:NAD+ biosynthetic process"/>
    <property type="evidence" value="ECO:0007669"/>
    <property type="project" value="InterPro"/>
</dbReference>
<evidence type="ECO:0000259" key="14">
    <source>
        <dbReference type="Pfam" id="PF02749"/>
    </source>
</evidence>
<dbReference type="InterPro" id="IPR002638">
    <property type="entry name" value="Quinolinate_PRibosylTrfase_C"/>
</dbReference>
<dbReference type="InterPro" id="IPR004393">
    <property type="entry name" value="NadC"/>
</dbReference>
<evidence type="ECO:0000256" key="6">
    <source>
        <dbReference type="ARBA" id="ARBA00022642"/>
    </source>
</evidence>
<dbReference type="EMBL" id="CP123872">
    <property type="protein sequence ID" value="WND03260.1"/>
    <property type="molecule type" value="Genomic_DNA"/>
</dbReference>
<accession>A0AA52HAZ9</accession>
<proteinExistence type="inferred from homology"/>
<dbReference type="Proteomes" id="UP001268683">
    <property type="component" value="Chromosome"/>
</dbReference>
<dbReference type="InterPro" id="IPR036068">
    <property type="entry name" value="Nicotinate_pribotase-like_C"/>
</dbReference>
<dbReference type="GO" id="GO:0034213">
    <property type="term" value="P:quinolinate catabolic process"/>
    <property type="evidence" value="ECO:0007669"/>
    <property type="project" value="TreeGrafter"/>
</dbReference>
<dbReference type="CDD" id="cd01572">
    <property type="entry name" value="QPRTase"/>
    <property type="match status" value="1"/>
</dbReference>
<dbReference type="InterPro" id="IPR037128">
    <property type="entry name" value="Quinolinate_PRibosylTase_N_sf"/>
</dbReference>
<dbReference type="FunFam" id="3.90.1170.20:FF:000001">
    <property type="entry name" value="Nicotinate-nucleotide diphosphorylase (Carboxylating)"/>
    <property type="match status" value="1"/>
</dbReference>
<dbReference type="NCBIfam" id="TIGR00078">
    <property type="entry name" value="nadC"/>
    <property type="match status" value="1"/>
</dbReference>
<keyword evidence="7 12" id="KW-0328">Glycosyltransferase</keyword>
<evidence type="ECO:0000256" key="10">
    <source>
        <dbReference type="ARBA" id="ARBA00047445"/>
    </source>
</evidence>
<keyword evidence="6" id="KW-0662">Pyridine nucleotide biosynthesis</keyword>
<evidence type="ECO:0000259" key="13">
    <source>
        <dbReference type="Pfam" id="PF01729"/>
    </source>
</evidence>
<feature type="domain" description="Quinolinate phosphoribosyl transferase C-terminal" evidence="13">
    <location>
        <begin position="114"/>
        <end position="277"/>
    </location>
</feature>
<sequence length="281" mass="29721">MSDFPLSIKEINSFIERAFDEDIASGDLTAFYVIPEEAKLKAVMNARHSMTVAGLPLAEAIFLSLDPRAECISHVEDGLTVNDGDPIMTISGNARALLSAERTALNSVQHLSGIATLTSEYVAAMGETKAKLLDTRKTTPGLRKLEKYAVKMGGGTNHRMGLYDAIMIKDNHLAVAGSVEQAIAAAKKSGRSDIQVECDTLDQVREAVEAGANSLLLDNMPPKVLSEALKIVDGRISCEASGGVTLDTIGAIAATGVDFISVGRLTQSAPAVDIGLDYSEV</sequence>
<evidence type="ECO:0000256" key="12">
    <source>
        <dbReference type="PIRNR" id="PIRNR006250"/>
    </source>
</evidence>
<comment type="subunit">
    <text evidence="4">Hexamer formed by 3 homodimers.</text>
</comment>
<keyword evidence="16" id="KW-1185">Reference proteome</keyword>
<dbReference type="Gene3D" id="3.90.1170.20">
    <property type="entry name" value="Quinolinate phosphoribosyl transferase, N-terminal domain"/>
    <property type="match status" value="1"/>
</dbReference>
<evidence type="ECO:0000313" key="15">
    <source>
        <dbReference type="EMBL" id="WND03260.1"/>
    </source>
</evidence>
<evidence type="ECO:0000256" key="3">
    <source>
        <dbReference type="ARBA" id="ARBA00009400"/>
    </source>
</evidence>
<evidence type="ECO:0000256" key="1">
    <source>
        <dbReference type="ARBA" id="ARBA00003237"/>
    </source>
</evidence>
<feature type="domain" description="Quinolinate phosphoribosyl transferase N-terminal" evidence="14">
    <location>
        <begin position="27"/>
        <end position="112"/>
    </location>
</feature>
<evidence type="ECO:0000256" key="8">
    <source>
        <dbReference type="ARBA" id="ARBA00022679"/>
    </source>
</evidence>
<dbReference type="PANTHER" id="PTHR32179">
    <property type="entry name" value="NICOTINATE-NUCLEOTIDE PYROPHOSPHORYLASE [CARBOXYLATING]"/>
    <property type="match status" value="1"/>
</dbReference>
<dbReference type="GO" id="GO:0004514">
    <property type="term" value="F:nicotinate-nucleotide diphosphorylase (carboxylating) activity"/>
    <property type="evidence" value="ECO:0007669"/>
    <property type="project" value="UniProtKB-EC"/>
</dbReference>
<comment type="catalytic activity">
    <reaction evidence="10">
        <text>nicotinate beta-D-ribonucleotide + CO2 + diphosphate = quinolinate + 5-phospho-alpha-D-ribose 1-diphosphate + 2 H(+)</text>
        <dbReference type="Rhea" id="RHEA:12733"/>
        <dbReference type="ChEBI" id="CHEBI:15378"/>
        <dbReference type="ChEBI" id="CHEBI:16526"/>
        <dbReference type="ChEBI" id="CHEBI:29959"/>
        <dbReference type="ChEBI" id="CHEBI:33019"/>
        <dbReference type="ChEBI" id="CHEBI:57502"/>
        <dbReference type="ChEBI" id="CHEBI:58017"/>
        <dbReference type="EC" id="2.4.2.19"/>
    </reaction>
</comment>
<dbReference type="Gene3D" id="3.20.20.70">
    <property type="entry name" value="Aldolase class I"/>
    <property type="match status" value="1"/>
</dbReference>
<evidence type="ECO:0000256" key="9">
    <source>
        <dbReference type="ARBA" id="ARBA00033102"/>
    </source>
</evidence>
<dbReference type="RefSeq" id="WP_310799113.1">
    <property type="nucleotide sequence ID" value="NZ_CP123872.1"/>
</dbReference>
<dbReference type="GO" id="GO:0005737">
    <property type="term" value="C:cytoplasm"/>
    <property type="evidence" value="ECO:0007669"/>
    <property type="project" value="TreeGrafter"/>
</dbReference>
<dbReference type="PANTHER" id="PTHR32179:SF3">
    <property type="entry name" value="NICOTINATE-NUCLEOTIDE PYROPHOSPHORYLASE [CARBOXYLATING]"/>
    <property type="match status" value="1"/>
</dbReference>
<comment type="pathway">
    <text evidence="2">Cofactor biosynthesis; NAD(+) biosynthesis; nicotinate D-ribonucleotide from quinolinate: step 1/1.</text>
</comment>
<evidence type="ECO:0000256" key="2">
    <source>
        <dbReference type="ARBA" id="ARBA00004893"/>
    </source>
</evidence>
<evidence type="ECO:0000256" key="11">
    <source>
        <dbReference type="ARBA" id="ARBA00069173"/>
    </source>
</evidence>
<evidence type="ECO:0000256" key="7">
    <source>
        <dbReference type="ARBA" id="ARBA00022676"/>
    </source>
</evidence>
<protein>
    <recommendedName>
        <fullName evidence="11">Probable nicotinate-nucleotide pyrophosphorylase [carboxylating]</fullName>
        <ecNumber evidence="5">2.4.2.19</ecNumber>
    </recommendedName>
    <alternativeName>
        <fullName evidence="9">Quinolinate phosphoribosyltransferase [decarboxylating]</fullName>
    </alternativeName>
</protein>
<dbReference type="Pfam" id="PF02749">
    <property type="entry name" value="QRPTase_N"/>
    <property type="match status" value="1"/>
</dbReference>
<dbReference type="InterPro" id="IPR027277">
    <property type="entry name" value="NadC/ModD"/>
</dbReference>
<comment type="similarity">
    <text evidence="3 12">Belongs to the NadC/ModD family.</text>
</comment>
<gene>
    <name evidence="15" type="primary">nadC</name>
    <name evidence="15" type="ORF">QGN29_02610</name>
</gene>
<reference evidence="15" key="1">
    <citation type="submission" date="2023-04" db="EMBL/GenBank/DDBJ databases">
        <title>Complete genome sequence of Temperatibacter marinus.</title>
        <authorList>
            <person name="Rong J.-C."/>
            <person name="Yi M.-L."/>
            <person name="Zhao Q."/>
        </authorList>
    </citation>
    <scope>NUCLEOTIDE SEQUENCE</scope>
    <source>
        <strain evidence="15">NBRC 110045</strain>
    </source>
</reference>
<dbReference type="InterPro" id="IPR013785">
    <property type="entry name" value="Aldolase_TIM"/>
</dbReference>
<dbReference type="SUPFAM" id="SSF54675">
    <property type="entry name" value="Nicotinate/Quinolinate PRTase N-terminal domain-like"/>
    <property type="match status" value="1"/>
</dbReference>
<dbReference type="Pfam" id="PF01729">
    <property type="entry name" value="QRPTase_C"/>
    <property type="match status" value="1"/>
</dbReference>